<protein>
    <submittedName>
        <fullName evidence="2">Uncharacterized protein</fullName>
    </submittedName>
</protein>
<evidence type="ECO:0000313" key="2">
    <source>
        <dbReference type="EMBL" id="KAF3027932.1"/>
    </source>
</evidence>
<accession>A0A9P4WFB1</accession>
<reference evidence="2" key="1">
    <citation type="submission" date="2019-04" db="EMBL/GenBank/DDBJ databases">
        <title>Sequencing of skin fungus with MAO and IRED activity.</title>
        <authorList>
            <person name="Marsaioli A.J."/>
            <person name="Bonatto J.M.C."/>
            <person name="Reis Junior O."/>
        </authorList>
    </citation>
    <scope>NUCLEOTIDE SEQUENCE</scope>
    <source>
        <strain evidence="2">28M1</strain>
    </source>
</reference>
<keyword evidence="3" id="KW-1185">Reference proteome</keyword>
<dbReference type="AlphaFoldDB" id="A0A9P4WFB1"/>
<dbReference type="Pfam" id="PF17615">
    <property type="entry name" value="C166"/>
    <property type="match status" value="1"/>
</dbReference>
<dbReference type="EMBL" id="SWKV01000342">
    <property type="protein sequence ID" value="KAF3027932.1"/>
    <property type="molecule type" value="Genomic_DNA"/>
</dbReference>
<feature type="chain" id="PRO_5040111974" evidence="1">
    <location>
        <begin position="21"/>
        <end position="202"/>
    </location>
</feature>
<keyword evidence="1" id="KW-0732">Signal</keyword>
<dbReference type="OrthoDB" id="5089392at2759"/>
<proteinExistence type="predicted"/>
<comment type="caution">
    <text evidence="2">The sequence shown here is derived from an EMBL/GenBank/DDBJ whole genome shotgun (WGS) entry which is preliminary data.</text>
</comment>
<evidence type="ECO:0000313" key="3">
    <source>
        <dbReference type="Proteomes" id="UP000758155"/>
    </source>
</evidence>
<dbReference type="Proteomes" id="UP000758155">
    <property type="component" value="Unassembled WGS sequence"/>
</dbReference>
<sequence length="202" mass="21484">MVAFRKLFASAMALAVPVIAQITPAQIVSNIQLITQKSQALQAPAQSISIINGPLIVIGQGPFPEIIRGLSDIVITGTNAISQMQGTPAVVPGADSDAIYNAFREFVRVHQTLLNVLIGKAGLLNTVPYIGQPMSLVLRQVESVVDTIAFSLIDTVQSRTSDLQGQAASLDGSLQTAINSYDGLSLNRRSLRYARREIAATA</sequence>
<name>A0A9P4WFB1_9PLEO</name>
<gene>
    <name evidence="2" type="ORF">E8E12_000129</name>
</gene>
<feature type="signal peptide" evidence="1">
    <location>
        <begin position="1"/>
        <end position="20"/>
    </location>
</feature>
<evidence type="ECO:0000256" key="1">
    <source>
        <dbReference type="SAM" id="SignalP"/>
    </source>
</evidence>
<organism evidence="2 3">
    <name type="scientific">Didymella heteroderae</name>
    <dbReference type="NCBI Taxonomy" id="1769908"/>
    <lineage>
        <taxon>Eukaryota</taxon>
        <taxon>Fungi</taxon>
        <taxon>Dikarya</taxon>
        <taxon>Ascomycota</taxon>
        <taxon>Pezizomycotina</taxon>
        <taxon>Dothideomycetes</taxon>
        <taxon>Pleosporomycetidae</taxon>
        <taxon>Pleosporales</taxon>
        <taxon>Pleosporineae</taxon>
        <taxon>Didymellaceae</taxon>
        <taxon>Didymella</taxon>
    </lineage>
</organism>